<keyword evidence="4" id="KW-0808">Transferase</keyword>
<dbReference type="EMBL" id="CP062983">
    <property type="protein sequence ID" value="QPC81578.1"/>
    <property type="molecule type" value="Genomic_DNA"/>
</dbReference>
<feature type="transmembrane region" description="Helical" evidence="9">
    <location>
        <begin position="288"/>
        <end position="305"/>
    </location>
</feature>
<accession>A0A7S8E778</accession>
<dbReference type="Proteomes" id="UP000594468">
    <property type="component" value="Chromosome"/>
</dbReference>
<evidence type="ECO:0000256" key="7">
    <source>
        <dbReference type="ARBA" id="ARBA00023136"/>
    </source>
</evidence>
<sequence length="948" mass="105663">MPDHEYTPGGNEFERSDSEQLSETPLEAPLEPSLDASIEDAVANARANDLPFDDLTVSEAIAVFFQAPLNTWRAFRSLIRPRSDGSRTLLTVPLRPSSSAEVAIAPAPIRPSVPQTLSSHLGNGMLLQLGLYLIAFVLAWWGSGTMRLGDEAALSMGMLLFGIAAVIWVVGFLVGEQEFFIRWWRTRDRWLVPELAARAGALFLAVVGLFFLLDSMNESVLEAERILTLVAAGLLLLIVAGVAWLIIDVMFSRLRVASQSDLSEDDASLGAAADSELQLPWYMRIHPARVLFFIGGVSFSALTWLGTSNNEFITITFYVWLVSIILWALALTPNVLGPWWWLRRKIAAFRHFHWRRHGLGLLLLIVIMVLGGALRLRELSTLPPEMTSDHVELLLDAVKLLDGQRQIFFANNGGRESFQMYLMALLSLAPGMGINHETLKTLAVIESLITIPVMVWLGRTIIGPERRRLGWYVGFILAALLATSYWHLTVTRLALRIILTPLIMSLIMIYFARALRFNQRADYILAGIALGFGLYMYQAIRMVPVLIVLVVLLAMYISARHWQDRLRYGMNLFVLAFISLIVFLPMLHYSLDQPEQFWRRTIGRLSGDDVVEETLPDGTIKPLDPTLGDYIESFTENVPQLMNNMRNALWMFQYKGDGAWINGVPGTPVLSIMVGAAFAVGLAAYGVLIVKTRDPVFIMVPIAVLIMLLPSALSIAFPHENPSNTRASGALPAVLLIAALPIALIAERIRTLQPNRIGVVAALGFVGIVIGSAYYDASSVYFGKMRASYEQSTFNYSQVGQVMYGLALSGDVPYGNMFMIASPYWWDHRAVGLEAGIEGIWPNGVYDFNGDDDITAAVDYLPYFMRSADERTDRFAFSPSHNVEVFYSASDEVTPAKLQTWFPDGYATFYDNVYERRQFYRYTIPAIGQEGLEAFLAETIPEASETSE</sequence>
<evidence type="ECO:0000313" key="11">
    <source>
        <dbReference type="Proteomes" id="UP000594468"/>
    </source>
</evidence>
<dbReference type="AlphaFoldDB" id="A0A7S8E778"/>
<evidence type="ECO:0000256" key="3">
    <source>
        <dbReference type="ARBA" id="ARBA00022676"/>
    </source>
</evidence>
<feature type="transmembrane region" description="Helical" evidence="9">
    <location>
        <begin position="358"/>
        <end position="376"/>
    </location>
</feature>
<keyword evidence="5 9" id="KW-0812">Transmembrane</keyword>
<comment type="subcellular location">
    <subcellularLocation>
        <location evidence="1">Cell membrane</location>
        <topology evidence="1">Multi-pass membrane protein</topology>
    </subcellularLocation>
</comment>
<feature type="transmembrane region" description="Helical" evidence="9">
    <location>
        <begin position="120"/>
        <end position="141"/>
    </location>
</feature>
<reference evidence="10 11" key="1">
    <citation type="submission" date="2020-02" db="EMBL/GenBank/DDBJ databases">
        <authorList>
            <person name="Zheng R.K."/>
            <person name="Sun C.M."/>
        </authorList>
    </citation>
    <scope>NUCLEOTIDE SEQUENCE [LARGE SCALE GENOMIC DNA]</scope>
    <source>
        <strain evidence="11">rifampicinis</strain>
    </source>
</reference>
<feature type="transmembrane region" description="Helical" evidence="9">
    <location>
        <begin position="317"/>
        <end position="337"/>
    </location>
</feature>
<proteinExistence type="predicted"/>
<feature type="transmembrane region" description="Helical" evidence="9">
    <location>
        <begin position="729"/>
        <end position="745"/>
    </location>
</feature>
<evidence type="ECO:0000256" key="8">
    <source>
        <dbReference type="SAM" id="MobiDB-lite"/>
    </source>
</evidence>
<evidence type="ECO:0000256" key="1">
    <source>
        <dbReference type="ARBA" id="ARBA00004651"/>
    </source>
</evidence>
<dbReference type="KEGG" id="pmet:G4Y79_18050"/>
<dbReference type="GO" id="GO:0005886">
    <property type="term" value="C:plasma membrane"/>
    <property type="evidence" value="ECO:0007669"/>
    <property type="project" value="UniProtKB-SubCell"/>
</dbReference>
<evidence type="ECO:0000256" key="2">
    <source>
        <dbReference type="ARBA" id="ARBA00022475"/>
    </source>
</evidence>
<dbReference type="PANTHER" id="PTHR33908:SF11">
    <property type="entry name" value="MEMBRANE PROTEIN"/>
    <property type="match status" value="1"/>
</dbReference>
<evidence type="ECO:0000313" key="10">
    <source>
        <dbReference type="EMBL" id="QPC81578.1"/>
    </source>
</evidence>
<feature type="region of interest" description="Disordered" evidence="8">
    <location>
        <begin position="1"/>
        <end position="31"/>
    </location>
</feature>
<dbReference type="RefSeq" id="WP_195169650.1">
    <property type="nucleotide sequence ID" value="NZ_CP062983.1"/>
</dbReference>
<keyword evidence="2" id="KW-1003">Cell membrane</keyword>
<dbReference type="GO" id="GO:0009103">
    <property type="term" value="P:lipopolysaccharide biosynthetic process"/>
    <property type="evidence" value="ECO:0007669"/>
    <property type="project" value="UniProtKB-ARBA"/>
</dbReference>
<dbReference type="PANTHER" id="PTHR33908">
    <property type="entry name" value="MANNOSYLTRANSFERASE YKCB-RELATED"/>
    <property type="match status" value="1"/>
</dbReference>
<feature type="transmembrane region" description="Helical" evidence="9">
    <location>
        <begin position="438"/>
        <end position="457"/>
    </location>
</feature>
<keyword evidence="6 9" id="KW-1133">Transmembrane helix</keyword>
<feature type="transmembrane region" description="Helical" evidence="9">
    <location>
        <begin position="153"/>
        <end position="174"/>
    </location>
</feature>
<evidence type="ECO:0000256" key="9">
    <source>
        <dbReference type="SAM" id="Phobius"/>
    </source>
</evidence>
<keyword evidence="3" id="KW-0328">Glycosyltransferase</keyword>
<feature type="transmembrane region" description="Helical" evidence="9">
    <location>
        <begin position="225"/>
        <end position="247"/>
    </location>
</feature>
<feature type="transmembrane region" description="Helical" evidence="9">
    <location>
        <begin position="469"/>
        <end position="487"/>
    </location>
</feature>
<dbReference type="InterPro" id="IPR050297">
    <property type="entry name" value="LipidA_mod_glycosyltrf_83"/>
</dbReference>
<keyword evidence="7 9" id="KW-0472">Membrane</keyword>
<evidence type="ECO:0000256" key="5">
    <source>
        <dbReference type="ARBA" id="ARBA00022692"/>
    </source>
</evidence>
<feature type="transmembrane region" description="Helical" evidence="9">
    <location>
        <begin position="571"/>
        <end position="591"/>
    </location>
</feature>
<protein>
    <recommendedName>
        <fullName evidence="12">Glycosyltransferase RgtA/B/C/D-like domain-containing protein</fullName>
    </recommendedName>
</protein>
<feature type="transmembrane region" description="Helical" evidence="9">
    <location>
        <begin position="669"/>
        <end position="689"/>
    </location>
</feature>
<dbReference type="GO" id="GO:0016763">
    <property type="term" value="F:pentosyltransferase activity"/>
    <property type="evidence" value="ECO:0007669"/>
    <property type="project" value="TreeGrafter"/>
</dbReference>
<name>A0A7S8E778_9CHLR</name>
<feature type="transmembrane region" description="Helical" evidence="9">
    <location>
        <begin position="543"/>
        <end position="559"/>
    </location>
</feature>
<feature type="compositionally biased region" description="Basic and acidic residues" evidence="8">
    <location>
        <begin position="1"/>
        <end position="18"/>
    </location>
</feature>
<evidence type="ECO:0000256" key="6">
    <source>
        <dbReference type="ARBA" id="ARBA00022989"/>
    </source>
</evidence>
<feature type="transmembrane region" description="Helical" evidence="9">
    <location>
        <begin position="493"/>
        <end position="512"/>
    </location>
</feature>
<evidence type="ECO:0000256" key="4">
    <source>
        <dbReference type="ARBA" id="ARBA00022679"/>
    </source>
</evidence>
<gene>
    <name evidence="10" type="ORF">G4Y79_18050</name>
</gene>
<feature type="transmembrane region" description="Helical" evidence="9">
    <location>
        <begin position="195"/>
        <end position="213"/>
    </location>
</feature>
<keyword evidence="11" id="KW-1185">Reference proteome</keyword>
<feature type="transmembrane region" description="Helical" evidence="9">
    <location>
        <begin position="696"/>
        <end position="717"/>
    </location>
</feature>
<organism evidence="10 11">
    <name type="scientific">Phototrophicus methaneseepsis</name>
    <dbReference type="NCBI Taxonomy" id="2710758"/>
    <lineage>
        <taxon>Bacteria</taxon>
        <taxon>Bacillati</taxon>
        <taxon>Chloroflexota</taxon>
        <taxon>Candidatus Thermofontia</taxon>
        <taxon>Phototrophicales</taxon>
        <taxon>Phototrophicaceae</taxon>
        <taxon>Phototrophicus</taxon>
    </lineage>
</organism>
<feature type="transmembrane region" description="Helical" evidence="9">
    <location>
        <begin position="757"/>
        <end position="775"/>
    </location>
</feature>
<evidence type="ECO:0008006" key="12">
    <source>
        <dbReference type="Google" id="ProtNLM"/>
    </source>
</evidence>